<dbReference type="Gene3D" id="3.30.200.20">
    <property type="entry name" value="Phosphorylase Kinase, domain 1"/>
    <property type="match status" value="1"/>
</dbReference>
<feature type="domain" description="Protein kinase" evidence="11">
    <location>
        <begin position="31"/>
        <end position="295"/>
    </location>
</feature>
<dbReference type="PANTHER" id="PTHR43289:SF34">
    <property type="entry name" value="SERINE_THREONINE-PROTEIN KINASE YBDM-RELATED"/>
    <property type="match status" value="1"/>
</dbReference>
<keyword evidence="10" id="KW-1133">Transmembrane helix</keyword>
<evidence type="ECO:0000256" key="7">
    <source>
        <dbReference type="ARBA" id="ARBA00047899"/>
    </source>
</evidence>
<dbReference type="Pfam" id="PF03793">
    <property type="entry name" value="PASTA"/>
    <property type="match status" value="4"/>
</dbReference>
<comment type="catalytic activity">
    <reaction evidence="7">
        <text>L-threonyl-[protein] + ATP = O-phospho-L-threonyl-[protein] + ADP + H(+)</text>
        <dbReference type="Rhea" id="RHEA:46608"/>
        <dbReference type="Rhea" id="RHEA-COMP:11060"/>
        <dbReference type="Rhea" id="RHEA-COMP:11605"/>
        <dbReference type="ChEBI" id="CHEBI:15378"/>
        <dbReference type="ChEBI" id="CHEBI:30013"/>
        <dbReference type="ChEBI" id="CHEBI:30616"/>
        <dbReference type="ChEBI" id="CHEBI:61977"/>
        <dbReference type="ChEBI" id="CHEBI:456216"/>
        <dbReference type="EC" id="2.7.11.1"/>
    </reaction>
</comment>
<evidence type="ECO:0000256" key="8">
    <source>
        <dbReference type="ARBA" id="ARBA00048679"/>
    </source>
</evidence>
<evidence type="ECO:0000256" key="3">
    <source>
        <dbReference type="ARBA" id="ARBA00022679"/>
    </source>
</evidence>
<keyword evidence="3" id="KW-0808">Transferase</keyword>
<dbReference type="CDD" id="cd14014">
    <property type="entry name" value="STKc_PknB_like"/>
    <property type="match status" value="1"/>
</dbReference>
<feature type="transmembrane region" description="Helical" evidence="10">
    <location>
        <begin position="368"/>
        <end position="389"/>
    </location>
</feature>
<dbReference type="EMBL" id="JBHSMD010000002">
    <property type="protein sequence ID" value="MFC5493065.1"/>
    <property type="molecule type" value="Genomic_DNA"/>
</dbReference>
<dbReference type="InterPro" id="IPR000719">
    <property type="entry name" value="Prot_kinase_dom"/>
</dbReference>
<organism evidence="13 14">
    <name type="scientific">Nocardioides caricicola</name>
    <dbReference type="NCBI Taxonomy" id="634770"/>
    <lineage>
        <taxon>Bacteria</taxon>
        <taxon>Bacillati</taxon>
        <taxon>Actinomycetota</taxon>
        <taxon>Actinomycetes</taxon>
        <taxon>Propionibacteriales</taxon>
        <taxon>Nocardioidaceae</taxon>
        <taxon>Nocardioides</taxon>
    </lineage>
</organism>
<evidence type="ECO:0000313" key="14">
    <source>
        <dbReference type="Proteomes" id="UP001595956"/>
    </source>
</evidence>
<evidence type="ECO:0000256" key="6">
    <source>
        <dbReference type="ARBA" id="ARBA00022840"/>
    </source>
</evidence>
<dbReference type="PANTHER" id="PTHR43289">
    <property type="entry name" value="MITOGEN-ACTIVATED PROTEIN KINASE KINASE KINASE 20-RELATED"/>
    <property type="match status" value="1"/>
</dbReference>
<dbReference type="PROSITE" id="PS50011">
    <property type="entry name" value="PROTEIN_KINASE_DOM"/>
    <property type="match status" value="1"/>
</dbReference>
<comment type="caution">
    <text evidence="13">The sequence shown here is derived from an EMBL/GenBank/DDBJ whole genome shotgun (WGS) entry which is preliminary data.</text>
</comment>
<sequence>MQPGRQSDGHAQVGTDGAGDPMVGRLLDGRYRIGARIARGGMASVYEATDMRLDRTVAVKVMHAGLGDDDEFAARFVREARAAARLSHPNVVAVFDQGTDGDAVFLAMELVDGHTLRDVIRKEAPMPPAKALALLEPVLSALAAAHRAGLIHRDVKPENVLIATDPSSGTSRIKVADFGLARAVSAETQHTATGGVLIGTVSYLAPELVVDGRADARADVYAAGVVLYELLTGAKPHEGESPIQVAYKHVHEDVPPPSLLVPGIPAYVDALVARATARDRSQRPADAAVLLHQVHRVSQALGEGVVDDPDLTSDLTPLVTQFRDDTTEVPVEVVEPTTFLQTTPPPPPVPAQKRTTPPPRPRRRRRGLLATILAVLLVAGLGVGAWWFLDGRYTSTPGVLGMTKAAAEAELADAGLEAEWGDRAYSETVPAGRVISTDPEPGAQVVDGGTVTVVLSLGKERYDVPRLRGMTEDEAQDALADTNLAFGTTTESWSDVVPKGEVITSDPKAGTTLKPDTAVDLVISKGPKPVKLKDWVGKPVDNALAWLEAKGLTGKVSDEEYSDTVPEGSVISMDPPAGTTLTRGDEVSFVVSQGPELIEVPSVRAQGVEAATETLQDLGFEVVTEEAPGYLGLGFVFSQSPGGGERVPIGSTITLSII</sequence>
<gene>
    <name evidence="13" type="primary">pknB</name>
    <name evidence="13" type="ORF">ACFPKY_08135</name>
</gene>
<evidence type="ECO:0000259" key="12">
    <source>
        <dbReference type="PROSITE" id="PS51178"/>
    </source>
</evidence>
<feature type="domain" description="PASTA" evidence="12">
    <location>
        <begin position="390"/>
        <end position="457"/>
    </location>
</feature>
<feature type="domain" description="PASTA" evidence="12">
    <location>
        <begin position="526"/>
        <end position="593"/>
    </location>
</feature>
<dbReference type="CDD" id="cd06577">
    <property type="entry name" value="PASTA_pknB"/>
    <property type="match status" value="4"/>
</dbReference>
<evidence type="ECO:0000256" key="2">
    <source>
        <dbReference type="ARBA" id="ARBA00022527"/>
    </source>
</evidence>
<keyword evidence="14" id="KW-1185">Reference proteome</keyword>
<dbReference type="InterPro" id="IPR011009">
    <property type="entry name" value="Kinase-like_dom_sf"/>
</dbReference>
<dbReference type="SMART" id="SM00740">
    <property type="entry name" value="PASTA"/>
    <property type="match status" value="4"/>
</dbReference>
<dbReference type="PROSITE" id="PS00108">
    <property type="entry name" value="PROTEIN_KINASE_ST"/>
    <property type="match status" value="1"/>
</dbReference>
<dbReference type="InterPro" id="IPR008271">
    <property type="entry name" value="Ser/Thr_kinase_AS"/>
</dbReference>
<feature type="region of interest" description="Disordered" evidence="9">
    <location>
        <begin position="337"/>
        <end position="364"/>
    </location>
</feature>
<evidence type="ECO:0000256" key="5">
    <source>
        <dbReference type="ARBA" id="ARBA00022777"/>
    </source>
</evidence>
<feature type="region of interest" description="Disordered" evidence="9">
    <location>
        <begin position="1"/>
        <end position="21"/>
    </location>
</feature>
<dbReference type="Gene3D" id="1.10.510.10">
    <property type="entry name" value="Transferase(Phosphotransferase) domain 1"/>
    <property type="match status" value="1"/>
</dbReference>
<dbReference type="SMART" id="SM00220">
    <property type="entry name" value="S_TKc"/>
    <property type="match status" value="1"/>
</dbReference>
<dbReference type="NCBIfam" id="NF033483">
    <property type="entry name" value="PknB_PASTA_kin"/>
    <property type="match status" value="1"/>
</dbReference>
<evidence type="ECO:0000256" key="4">
    <source>
        <dbReference type="ARBA" id="ARBA00022741"/>
    </source>
</evidence>
<accession>A0ABW0MYB1</accession>
<dbReference type="Proteomes" id="UP001595956">
    <property type="component" value="Unassembled WGS sequence"/>
</dbReference>
<feature type="domain" description="PASTA" evidence="12">
    <location>
        <begin position="458"/>
        <end position="525"/>
    </location>
</feature>
<keyword evidence="2" id="KW-0723">Serine/threonine-protein kinase</keyword>
<evidence type="ECO:0000256" key="10">
    <source>
        <dbReference type="SAM" id="Phobius"/>
    </source>
</evidence>
<keyword evidence="4" id="KW-0547">Nucleotide-binding</keyword>
<feature type="domain" description="PASTA" evidence="12">
    <location>
        <begin position="594"/>
        <end position="658"/>
    </location>
</feature>
<protein>
    <recommendedName>
        <fullName evidence="1">non-specific serine/threonine protein kinase</fullName>
        <ecNumber evidence="1">2.7.11.1</ecNumber>
    </recommendedName>
</protein>
<reference evidence="14" key="1">
    <citation type="journal article" date="2019" name="Int. J. Syst. Evol. Microbiol.">
        <title>The Global Catalogue of Microorganisms (GCM) 10K type strain sequencing project: providing services to taxonomists for standard genome sequencing and annotation.</title>
        <authorList>
            <consortium name="The Broad Institute Genomics Platform"/>
            <consortium name="The Broad Institute Genome Sequencing Center for Infectious Disease"/>
            <person name="Wu L."/>
            <person name="Ma J."/>
        </authorList>
    </citation>
    <scope>NUCLEOTIDE SEQUENCE [LARGE SCALE GENOMIC DNA]</scope>
    <source>
        <strain evidence="14">KACC 13778</strain>
    </source>
</reference>
<keyword evidence="6" id="KW-0067">ATP-binding</keyword>
<comment type="catalytic activity">
    <reaction evidence="8">
        <text>L-seryl-[protein] + ATP = O-phospho-L-seryl-[protein] + ADP + H(+)</text>
        <dbReference type="Rhea" id="RHEA:17989"/>
        <dbReference type="Rhea" id="RHEA-COMP:9863"/>
        <dbReference type="Rhea" id="RHEA-COMP:11604"/>
        <dbReference type="ChEBI" id="CHEBI:15378"/>
        <dbReference type="ChEBI" id="CHEBI:29999"/>
        <dbReference type="ChEBI" id="CHEBI:30616"/>
        <dbReference type="ChEBI" id="CHEBI:83421"/>
        <dbReference type="ChEBI" id="CHEBI:456216"/>
        <dbReference type="EC" id="2.7.11.1"/>
    </reaction>
</comment>
<dbReference type="Gene3D" id="3.30.10.20">
    <property type="match status" value="4"/>
</dbReference>
<dbReference type="PROSITE" id="PS51178">
    <property type="entry name" value="PASTA"/>
    <property type="match status" value="4"/>
</dbReference>
<dbReference type="GO" id="GO:0016301">
    <property type="term" value="F:kinase activity"/>
    <property type="evidence" value="ECO:0007669"/>
    <property type="project" value="UniProtKB-KW"/>
</dbReference>
<dbReference type="EC" id="2.7.11.1" evidence="1"/>
<keyword evidence="5 13" id="KW-0418">Kinase</keyword>
<dbReference type="Pfam" id="PF00069">
    <property type="entry name" value="Pkinase"/>
    <property type="match status" value="1"/>
</dbReference>
<name>A0ABW0MYB1_9ACTN</name>
<evidence type="ECO:0000259" key="11">
    <source>
        <dbReference type="PROSITE" id="PS50011"/>
    </source>
</evidence>
<evidence type="ECO:0000256" key="1">
    <source>
        <dbReference type="ARBA" id="ARBA00012513"/>
    </source>
</evidence>
<keyword evidence="10" id="KW-0812">Transmembrane</keyword>
<dbReference type="SUPFAM" id="SSF56112">
    <property type="entry name" value="Protein kinase-like (PK-like)"/>
    <property type="match status" value="1"/>
</dbReference>
<proteinExistence type="predicted"/>
<evidence type="ECO:0000256" key="9">
    <source>
        <dbReference type="SAM" id="MobiDB-lite"/>
    </source>
</evidence>
<keyword evidence="10" id="KW-0472">Membrane</keyword>
<dbReference type="InterPro" id="IPR005543">
    <property type="entry name" value="PASTA_dom"/>
</dbReference>
<evidence type="ECO:0000313" key="13">
    <source>
        <dbReference type="EMBL" id="MFC5493065.1"/>
    </source>
</evidence>